<dbReference type="RefSeq" id="WP_035998818.1">
    <property type="nucleotide sequence ID" value="NZ_CP012747.1"/>
</dbReference>
<keyword evidence="1" id="KW-1133">Transmembrane helix</keyword>
<dbReference type="GO" id="GO:0003824">
    <property type="term" value="F:catalytic activity"/>
    <property type="evidence" value="ECO:0007669"/>
    <property type="project" value="UniProtKB-ARBA"/>
</dbReference>
<feature type="domain" description="PAC" evidence="3">
    <location>
        <begin position="297"/>
        <end position="349"/>
    </location>
</feature>
<dbReference type="NCBIfam" id="TIGR00254">
    <property type="entry name" value="GGDEF"/>
    <property type="match status" value="1"/>
</dbReference>
<dbReference type="Gene3D" id="3.30.70.270">
    <property type="match status" value="1"/>
</dbReference>
<gene>
    <name evidence="5" type="ORF">K788_0000747</name>
</gene>
<evidence type="ECO:0000256" key="1">
    <source>
        <dbReference type="SAM" id="Phobius"/>
    </source>
</evidence>
<dbReference type="SUPFAM" id="SSF55785">
    <property type="entry name" value="PYP-like sensor domain (PAS domain)"/>
    <property type="match status" value="1"/>
</dbReference>
<dbReference type="InterPro" id="IPR000160">
    <property type="entry name" value="GGDEF_dom"/>
</dbReference>
<dbReference type="SUPFAM" id="SSF55073">
    <property type="entry name" value="Nucleotide cyclase"/>
    <property type="match status" value="1"/>
</dbReference>
<dbReference type="InterPro" id="IPR043128">
    <property type="entry name" value="Rev_trsase/Diguanyl_cyclase"/>
</dbReference>
<keyword evidence="1" id="KW-0812">Transmembrane</keyword>
<evidence type="ECO:0000259" key="3">
    <source>
        <dbReference type="PROSITE" id="PS50113"/>
    </source>
</evidence>
<evidence type="ECO:0000259" key="2">
    <source>
        <dbReference type="PROSITE" id="PS50112"/>
    </source>
</evidence>
<dbReference type="SMART" id="SM00091">
    <property type="entry name" value="PAS"/>
    <property type="match status" value="1"/>
</dbReference>
<dbReference type="InterPro" id="IPR035965">
    <property type="entry name" value="PAS-like_dom_sf"/>
</dbReference>
<dbReference type="CDD" id="cd01949">
    <property type="entry name" value="GGDEF"/>
    <property type="match status" value="1"/>
</dbReference>
<accession>A0A0P0RHW2</accession>
<dbReference type="PROSITE" id="PS50887">
    <property type="entry name" value="GGDEF"/>
    <property type="match status" value="1"/>
</dbReference>
<dbReference type="PANTHER" id="PTHR46663:SF3">
    <property type="entry name" value="SLL0267 PROTEIN"/>
    <property type="match status" value="1"/>
</dbReference>
<dbReference type="SMART" id="SM00267">
    <property type="entry name" value="GGDEF"/>
    <property type="match status" value="1"/>
</dbReference>
<feature type="domain" description="PAS" evidence="2">
    <location>
        <begin position="230"/>
        <end position="270"/>
    </location>
</feature>
<dbReference type="PROSITE" id="PS50113">
    <property type="entry name" value="PAC"/>
    <property type="match status" value="1"/>
</dbReference>
<dbReference type="EMBL" id="CP012747">
    <property type="protein sequence ID" value="ALL68145.1"/>
    <property type="molecule type" value="Genomic_DNA"/>
</dbReference>
<dbReference type="GeneID" id="69971892"/>
<proteinExistence type="predicted"/>
<evidence type="ECO:0000313" key="5">
    <source>
        <dbReference type="EMBL" id="ALL68145.1"/>
    </source>
</evidence>
<name>A0A0P0RHW2_9BURK</name>
<dbReference type="Pfam" id="PF12729">
    <property type="entry name" value="4HB_MCP_1"/>
    <property type="match status" value="1"/>
</dbReference>
<dbReference type="Pfam" id="PF13426">
    <property type="entry name" value="PAS_9"/>
    <property type="match status" value="1"/>
</dbReference>
<feature type="domain" description="GGDEF" evidence="4">
    <location>
        <begin position="381"/>
        <end position="514"/>
    </location>
</feature>
<evidence type="ECO:0000313" key="6">
    <source>
        <dbReference type="Proteomes" id="UP000019146"/>
    </source>
</evidence>
<organism evidence="5 6">
    <name type="scientific">Paraburkholderia caribensis MBA4</name>
    <dbReference type="NCBI Taxonomy" id="1323664"/>
    <lineage>
        <taxon>Bacteria</taxon>
        <taxon>Pseudomonadati</taxon>
        <taxon>Pseudomonadota</taxon>
        <taxon>Betaproteobacteria</taxon>
        <taxon>Burkholderiales</taxon>
        <taxon>Burkholderiaceae</taxon>
        <taxon>Paraburkholderia</taxon>
    </lineage>
</organism>
<dbReference type="FunFam" id="3.30.70.270:FF:000001">
    <property type="entry name" value="Diguanylate cyclase domain protein"/>
    <property type="match status" value="1"/>
</dbReference>
<protein>
    <submittedName>
        <fullName evidence="5">Diguanylate cyclase/phosphodiesterase with PAS/PAC sensor</fullName>
    </submittedName>
</protein>
<dbReference type="KEGG" id="bcai:K788_0000747"/>
<dbReference type="InterPro" id="IPR029787">
    <property type="entry name" value="Nucleotide_cyclase"/>
</dbReference>
<evidence type="ECO:0000259" key="4">
    <source>
        <dbReference type="PROSITE" id="PS50887"/>
    </source>
</evidence>
<sequence>MKTITRLYRHRIAGILFASVAVLIALASSGLAGLSRLDAYTHTLYQGNMLPIAQLNELRTAALDARREFWMASQFRDPVRTAASIRVIEADVVRIEKTWNAYYPRGVSNPREALLADRIADGLPTFRAVLRKAVMLLERGDRAAAAKWFDDNIEFLNGFDSLMGQCIDVNTLQAAELADKSESVFRTMFWATFACIVICVAGAVSVSIWLLRQRDDALSESRYHSWLANRVFDLTRDGVMITDSRGNIERVNPAFTRVTGYTQQEVLGRNPRLLSSGRQSPGFYRAFWRSLKETGHWHGEMWNRKKSGDIYLESLSVAGVQGRDGTYTHYVAILSDITQRHQHEQRLRNLATHDVLTGLPNRVLLDERLKHAISRTKRHGMHIAVMFIDLDGFKQVNDTRGHAVGDDVLKAVAARLVHSVRESDTVARLGGDEFVVILEEVGGMRQIEPVARAVLSAVGQPIALRSDAVSVTPSIGISLYPNDAANAEQLLLRADRAMYVAKNMGKNNLCFFSTLDAASHPQPAMTATL</sequence>
<dbReference type="CDD" id="cd00130">
    <property type="entry name" value="PAS"/>
    <property type="match status" value="1"/>
</dbReference>
<dbReference type="NCBIfam" id="TIGR00229">
    <property type="entry name" value="sensory_box"/>
    <property type="match status" value="1"/>
</dbReference>
<dbReference type="InterPro" id="IPR052163">
    <property type="entry name" value="DGC-Regulatory_Protein"/>
</dbReference>
<dbReference type="InterPro" id="IPR024478">
    <property type="entry name" value="HlyB_4HB_MCP"/>
</dbReference>
<dbReference type="PANTHER" id="PTHR46663">
    <property type="entry name" value="DIGUANYLATE CYCLASE DGCT-RELATED"/>
    <property type="match status" value="1"/>
</dbReference>
<dbReference type="Pfam" id="PF00990">
    <property type="entry name" value="GGDEF"/>
    <property type="match status" value="1"/>
</dbReference>
<dbReference type="PROSITE" id="PS50112">
    <property type="entry name" value="PAS"/>
    <property type="match status" value="1"/>
</dbReference>
<dbReference type="InterPro" id="IPR000700">
    <property type="entry name" value="PAS-assoc_C"/>
</dbReference>
<dbReference type="Proteomes" id="UP000019146">
    <property type="component" value="Chromosome 2"/>
</dbReference>
<reference evidence="5 6" key="1">
    <citation type="journal article" date="2014" name="Genome Announc.">
        <title>Draft Genome Sequence of the Haloacid-Degrading Burkholderia caribensis Strain MBA4.</title>
        <authorList>
            <person name="Pan Y."/>
            <person name="Kong K.F."/>
            <person name="Tsang J.S."/>
        </authorList>
    </citation>
    <scope>NUCLEOTIDE SEQUENCE [LARGE SCALE GENOMIC DNA]</scope>
    <source>
        <strain evidence="5 6">MBA4</strain>
    </source>
</reference>
<dbReference type="AlphaFoldDB" id="A0A0P0RHW2"/>
<dbReference type="Gene3D" id="3.30.450.20">
    <property type="entry name" value="PAS domain"/>
    <property type="match status" value="1"/>
</dbReference>
<feature type="transmembrane region" description="Helical" evidence="1">
    <location>
        <begin position="188"/>
        <end position="211"/>
    </location>
</feature>
<dbReference type="InterPro" id="IPR000014">
    <property type="entry name" value="PAS"/>
</dbReference>
<keyword evidence="1" id="KW-0472">Membrane</keyword>